<dbReference type="AlphaFoldDB" id="A0AAD7WD09"/>
<protein>
    <submittedName>
        <fullName evidence="1">Uncharacterized protein</fullName>
    </submittedName>
</protein>
<name>A0AAD7WD09_9TELE</name>
<proteinExistence type="predicted"/>
<comment type="caution">
    <text evidence="1">The sequence shown here is derived from an EMBL/GenBank/DDBJ whole genome shotgun (WGS) entry which is preliminary data.</text>
</comment>
<sequence length="127" mass="13673">MKARQAPLRLSGFQLEAVAVASALSDLQGQEVLRAPPPLFLSDKCPVVCGVTPNFSSLIQAIIRLFPSIDPPPPQLTQPLLGRGEGDLQEDEVDEIQAKQARAESSAHKRTDVTSACVTHANRFTPC</sequence>
<evidence type="ECO:0000313" key="1">
    <source>
        <dbReference type="EMBL" id="KAJ8392070.1"/>
    </source>
</evidence>
<gene>
    <name evidence="1" type="ORF">AAFF_G00078760</name>
</gene>
<dbReference type="Proteomes" id="UP001221898">
    <property type="component" value="Unassembled WGS sequence"/>
</dbReference>
<organism evidence="1 2">
    <name type="scientific">Aldrovandia affinis</name>
    <dbReference type="NCBI Taxonomy" id="143900"/>
    <lineage>
        <taxon>Eukaryota</taxon>
        <taxon>Metazoa</taxon>
        <taxon>Chordata</taxon>
        <taxon>Craniata</taxon>
        <taxon>Vertebrata</taxon>
        <taxon>Euteleostomi</taxon>
        <taxon>Actinopterygii</taxon>
        <taxon>Neopterygii</taxon>
        <taxon>Teleostei</taxon>
        <taxon>Notacanthiformes</taxon>
        <taxon>Halosauridae</taxon>
        <taxon>Aldrovandia</taxon>
    </lineage>
</organism>
<reference evidence="1" key="1">
    <citation type="journal article" date="2023" name="Science">
        <title>Genome structures resolve the early diversification of teleost fishes.</title>
        <authorList>
            <person name="Parey E."/>
            <person name="Louis A."/>
            <person name="Montfort J."/>
            <person name="Bouchez O."/>
            <person name="Roques C."/>
            <person name="Iampietro C."/>
            <person name="Lluch J."/>
            <person name="Castinel A."/>
            <person name="Donnadieu C."/>
            <person name="Desvignes T."/>
            <person name="Floi Bucao C."/>
            <person name="Jouanno E."/>
            <person name="Wen M."/>
            <person name="Mejri S."/>
            <person name="Dirks R."/>
            <person name="Jansen H."/>
            <person name="Henkel C."/>
            <person name="Chen W.J."/>
            <person name="Zahm M."/>
            <person name="Cabau C."/>
            <person name="Klopp C."/>
            <person name="Thompson A.W."/>
            <person name="Robinson-Rechavi M."/>
            <person name="Braasch I."/>
            <person name="Lecointre G."/>
            <person name="Bobe J."/>
            <person name="Postlethwait J.H."/>
            <person name="Berthelot C."/>
            <person name="Roest Crollius H."/>
            <person name="Guiguen Y."/>
        </authorList>
    </citation>
    <scope>NUCLEOTIDE SEQUENCE</scope>
    <source>
        <strain evidence="1">NC1722</strain>
    </source>
</reference>
<accession>A0AAD7WD09</accession>
<dbReference type="EMBL" id="JAINUG010000149">
    <property type="protein sequence ID" value="KAJ8392070.1"/>
    <property type="molecule type" value="Genomic_DNA"/>
</dbReference>
<keyword evidence="2" id="KW-1185">Reference proteome</keyword>
<evidence type="ECO:0000313" key="2">
    <source>
        <dbReference type="Proteomes" id="UP001221898"/>
    </source>
</evidence>